<proteinExistence type="predicted"/>
<accession>A0A8B7Z3S1</accession>
<keyword evidence="4" id="KW-0472">Membrane</keyword>
<dbReference type="InterPro" id="IPR032675">
    <property type="entry name" value="LRR_dom_sf"/>
</dbReference>
<dbReference type="InterPro" id="IPR003591">
    <property type="entry name" value="Leu-rich_rpt_typical-subtyp"/>
</dbReference>
<dbReference type="PANTHER" id="PTHR48051">
    <property type="match status" value="1"/>
</dbReference>
<keyword evidence="4" id="KW-1133">Transmembrane helix</keyword>
<evidence type="ECO:0000256" key="1">
    <source>
        <dbReference type="ARBA" id="ARBA00022614"/>
    </source>
</evidence>
<feature type="region of interest" description="Disordered" evidence="3">
    <location>
        <begin position="152"/>
        <end position="187"/>
    </location>
</feature>
<keyword evidence="4" id="KW-0812">Transmembrane</keyword>
<dbReference type="InterPro" id="IPR001611">
    <property type="entry name" value="Leu-rich_rpt"/>
</dbReference>
<dbReference type="PANTHER" id="PTHR48051:SF42">
    <property type="entry name" value="LEUCINE-RICH REPEAT-CONTAINING PROTEIN 18-LIKE"/>
    <property type="match status" value="1"/>
</dbReference>
<dbReference type="InterPro" id="IPR050216">
    <property type="entry name" value="LRR_domain-containing"/>
</dbReference>
<dbReference type="Proteomes" id="UP000694845">
    <property type="component" value="Unplaced"/>
</dbReference>
<reference evidence="6" key="1">
    <citation type="submission" date="2025-08" db="UniProtKB">
        <authorList>
            <consortium name="RefSeq"/>
        </authorList>
    </citation>
    <scope>IDENTIFICATION</scope>
</reference>
<dbReference type="GO" id="GO:0005737">
    <property type="term" value="C:cytoplasm"/>
    <property type="evidence" value="ECO:0007669"/>
    <property type="project" value="TreeGrafter"/>
</dbReference>
<dbReference type="Pfam" id="PF13855">
    <property type="entry name" value="LRR_8"/>
    <property type="match status" value="1"/>
</dbReference>
<evidence type="ECO:0000313" key="6">
    <source>
        <dbReference type="RefSeq" id="XP_022099607.1"/>
    </source>
</evidence>
<evidence type="ECO:0000256" key="2">
    <source>
        <dbReference type="ARBA" id="ARBA00022737"/>
    </source>
</evidence>
<dbReference type="KEGG" id="aplc:110984096"/>
<organism evidence="5 6">
    <name type="scientific">Acanthaster planci</name>
    <name type="common">Crown-of-thorns starfish</name>
    <dbReference type="NCBI Taxonomy" id="133434"/>
    <lineage>
        <taxon>Eukaryota</taxon>
        <taxon>Metazoa</taxon>
        <taxon>Echinodermata</taxon>
        <taxon>Eleutherozoa</taxon>
        <taxon>Asterozoa</taxon>
        <taxon>Asteroidea</taxon>
        <taxon>Valvatacea</taxon>
        <taxon>Valvatida</taxon>
        <taxon>Acanthasteridae</taxon>
        <taxon>Acanthaster</taxon>
    </lineage>
</organism>
<dbReference type="GeneID" id="110984096"/>
<dbReference type="RefSeq" id="XP_022099607.1">
    <property type="nucleotide sequence ID" value="XM_022243915.1"/>
</dbReference>
<keyword evidence="2" id="KW-0677">Repeat</keyword>
<sequence>MGKESLRDHLDGKELDLSLSNLTKVPVRELAALPKATHLDLSCNQLSSLPENFSSLTHIVKLDLSKNSLTCLPENIGNLHSLQHLDLLGNQLEHLPISFANLRNLRWLDLKDNSNLDKDLKKVAGDCLDDKQCRECAKRVVAYMSDIQKELENQQQKKVEKEKKKAAARERKKEAQRKEKQLQKQLERQRKTEEYEAAIAAKRLKEEKKERKNAKGAQKANGVQHTPVKAKSGTSCLVVFITLFVTLVALSLGIYFFCESDKTNVLCVDLHWAVDSVVTTAKDWTQQLRDKLAS</sequence>
<dbReference type="SMART" id="SM00369">
    <property type="entry name" value="LRR_TYP"/>
    <property type="match status" value="3"/>
</dbReference>
<dbReference type="OMA" id="CASVNTI"/>
<evidence type="ECO:0000313" key="5">
    <source>
        <dbReference type="Proteomes" id="UP000694845"/>
    </source>
</evidence>
<name>A0A8B7Z3S1_ACAPL</name>
<dbReference type="Gene3D" id="3.80.10.10">
    <property type="entry name" value="Ribonuclease Inhibitor"/>
    <property type="match status" value="1"/>
</dbReference>
<feature type="transmembrane region" description="Helical" evidence="4">
    <location>
        <begin position="236"/>
        <end position="257"/>
    </location>
</feature>
<keyword evidence="1" id="KW-0433">Leucine-rich repeat</keyword>
<dbReference type="OrthoDB" id="1394818at2759"/>
<dbReference type="AlphaFoldDB" id="A0A8B7Z3S1"/>
<dbReference type="CTD" id="55379"/>
<dbReference type="SUPFAM" id="SSF52058">
    <property type="entry name" value="L domain-like"/>
    <property type="match status" value="1"/>
</dbReference>
<protein>
    <submittedName>
        <fullName evidence="6">Leucine-rich repeat-containing protein 59-like</fullName>
    </submittedName>
</protein>
<evidence type="ECO:0000256" key="3">
    <source>
        <dbReference type="SAM" id="MobiDB-lite"/>
    </source>
</evidence>
<evidence type="ECO:0000256" key="4">
    <source>
        <dbReference type="SAM" id="Phobius"/>
    </source>
</evidence>
<gene>
    <name evidence="6" type="primary">LOC110984096</name>
</gene>
<dbReference type="PROSITE" id="PS51450">
    <property type="entry name" value="LRR"/>
    <property type="match status" value="2"/>
</dbReference>
<dbReference type="Pfam" id="PF00560">
    <property type="entry name" value="LRR_1"/>
    <property type="match status" value="1"/>
</dbReference>
<keyword evidence="5" id="KW-1185">Reference proteome</keyword>